<evidence type="ECO:0000313" key="3">
    <source>
        <dbReference type="Proteomes" id="UP000683418"/>
    </source>
</evidence>
<feature type="region of interest" description="Disordered" evidence="1">
    <location>
        <begin position="1"/>
        <end position="21"/>
    </location>
</feature>
<dbReference type="Proteomes" id="UP000683418">
    <property type="component" value="Segment"/>
</dbReference>
<dbReference type="EMBL" id="MW043865">
    <property type="protein sequence ID" value="QPI17698.1"/>
    <property type="molecule type" value="Genomic_DNA"/>
</dbReference>
<proteinExistence type="predicted"/>
<organism evidence="2 3">
    <name type="scientific">Alteromonas phage vB_AmeP_R8W</name>
    <dbReference type="NCBI Taxonomy" id="2774152"/>
    <lineage>
        <taxon>Viruses</taxon>
        <taxon>Duplodnaviria</taxon>
        <taxon>Heunggongvirae</taxon>
        <taxon>Uroviricota</taxon>
        <taxon>Caudoviricetes</taxon>
        <taxon>Autographivirales</taxon>
        <taxon>Foturvirus</taxon>
        <taxon>Foturvirus R8W</taxon>
    </lineage>
</organism>
<name>A0A8E4RG21_9CAUD</name>
<accession>A0A8E4RG21</accession>
<evidence type="ECO:0000313" key="2">
    <source>
        <dbReference type="EMBL" id="QPI17698.1"/>
    </source>
</evidence>
<evidence type="ECO:0000256" key="1">
    <source>
        <dbReference type="SAM" id="MobiDB-lite"/>
    </source>
</evidence>
<gene>
    <name evidence="2" type="ORF">vBAmePR8F_gp38</name>
</gene>
<sequence length="367" mass="40203">MSIIGQPVAQQQVRSGHQGGVDSGNINPLYIEQYGGEVEHRFLKDSFMRQFFKFKSVRGTDTITNDRIGHTALQKVSRGVRPTDSSPTFDNISVKVDTIVLARTNQFLLDDFLSHIDVRKEVGIEHGKTIGKFFDESFIVQAIKACQITNQDPDGNLSGGWAQAVNPAGSSKPANLVRTAPEGFQGGSVVILSAAGDEEDPDLLELAIQDLCQNIEEKDVDIMEGVLLMRPAQYYTLLRNDKLINKDFSTANGDYAAGTVMKVNGVRVQVTNRFPAQDDVGETHFLSNAGNGNAYDVSQADVNCKVLLLMPKALLAGETIPLTSKVYYHDVELQWFIDSYLAYGVTPNRAEMAGGIFRTQPDVATPV</sequence>
<reference evidence="2 3" key="1">
    <citation type="submission" date="2020-09" db="EMBL/GenBank/DDBJ databases">
        <authorList>
            <person name="Feng X."/>
            <person name="Yan W."/>
            <person name="Jiao N."/>
            <person name="Zhang R."/>
        </authorList>
    </citation>
    <scope>NUCLEOTIDE SEQUENCE [LARGE SCALE GENOMIC DNA]</scope>
</reference>
<keyword evidence="3" id="KW-1185">Reference proteome</keyword>
<protein>
    <submittedName>
        <fullName evidence="2">Putative major capsid protein</fullName>
    </submittedName>
</protein>